<proteinExistence type="predicted"/>
<dbReference type="Pfam" id="PF11741">
    <property type="entry name" value="AMIN"/>
    <property type="match status" value="1"/>
</dbReference>
<dbReference type="Proteomes" id="UP000198767">
    <property type="component" value="Unassembled WGS sequence"/>
</dbReference>
<dbReference type="Gene3D" id="2.60.40.3500">
    <property type="match status" value="1"/>
</dbReference>
<evidence type="ECO:0000259" key="5">
    <source>
        <dbReference type="SMART" id="SM00646"/>
    </source>
</evidence>
<dbReference type="Gene3D" id="3.40.630.40">
    <property type="entry name" value="Zn-dependent exopeptidases"/>
    <property type="match status" value="1"/>
</dbReference>
<dbReference type="EMBL" id="FMWG01000018">
    <property type="protein sequence ID" value="SCZ73670.1"/>
    <property type="molecule type" value="Genomic_DNA"/>
</dbReference>
<comment type="catalytic activity">
    <reaction evidence="1">
        <text>Hydrolyzes the link between N-acetylmuramoyl residues and L-amino acid residues in certain cell-wall glycopeptides.</text>
        <dbReference type="EC" id="3.5.1.28"/>
    </reaction>
</comment>
<dbReference type="PANTHER" id="PTHR30404:SF0">
    <property type="entry name" value="N-ACETYLMURAMOYL-L-ALANINE AMIDASE AMIC"/>
    <property type="match status" value="1"/>
</dbReference>
<dbReference type="EC" id="3.5.1.28" evidence="2"/>
<name>A0A1G5RIP0_9RHOB</name>
<sequence length="410" mass="44741">MTTRLWAALCAGMFFLTGVNAQEFSGLARVVADDSTIVDKGAGVEITLTLSQGVPYRLFTLDEPWRLVLDFQEVDWTGLNAARFLATDRVSDVQFGGYVPGWSRLVLEMVEPLAVHQVGLNVDPVTAQARLGITLVETTAEAFEQNTGAPRDARWDLPTPAPLNGPVVEDEERRVRIVLDPGHGGIDPGAEASVGAQKLEEKDLMLTFARELAEVLLRSGQFDVQLTRNGDYFVSLERRVALAHQARADLFLSLHADSLSQGQAHGSTVYTLSKEASDVASAKLAERQDRSDLLSGTDLSQADDIVTDVLLDLARLETHPRSEALAEAVADGLAQQGGPMNRRPIRSAGFSVLKSADIPSILLEVGFLSSPRDLENLTNPKWRQRASQGILNGLLQWRDQDLAQKSLVRQ</sequence>
<organism evidence="6 7">
    <name type="scientific">Epibacterium ulvae</name>
    <dbReference type="NCBI Taxonomy" id="1156985"/>
    <lineage>
        <taxon>Bacteria</taxon>
        <taxon>Pseudomonadati</taxon>
        <taxon>Pseudomonadota</taxon>
        <taxon>Alphaproteobacteria</taxon>
        <taxon>Rhodobacterales</taxon>
        <taxon>Roseobacteraceae</taxon>
        <taxon>Epibacterium</taxon>
    </lineage>
</organism>
<dbReference type="RefSeq" id="WP_090221132.1">
    <property type="nucleotide sequence ID" value="NZ_FMWG01000018.1"/>
</dbReference>
<keyword evidence="7" id="KW-1185">Reference proteome</keyword>
<dbReference type="InterPro" id="IPR002508">
    <property type="entry name" value="MurNAc-LAA_cat"/>
</dbReference>
<accession>A0A1G5RIP0</accession>
<feature type="chain" id="PRO_5011700671" description="N-acetylmuramoyl-L-alanine amidase" evidence="4">
    <location>
        <begin position="22"/>
        <end position="410"/>
    </location>
</feature>
<dbReference type="OrthoDB" id="9806267at2"/>
<evidence type="ECO:0000256" key="4">
    <source>
        <dbReference type="SAM" id="SignalP"/>
    </source>
</evidence>
<dbReference type="GO" id="GO:0008745">
    <property type="term" value="F:N-acetylmuramoyl-L-alanine amidase activity"/>
    <property type="evidence" value="ECO:0007669"/>
    <property type="project" value="UniProtKB-EC"/>
</dbReference>
<reference evidence="6 7" key="1">
    <citation type="submission" date="2016-10" db="EMBL/GenBank/DDBJ databases">
        <authorList>
            <person name="de Groot N.N."/>
        </authorList>
    </citation>
    <scope>NUCLEOTIDE SEQUENCE [LARGE SCALE GENOMIC DNA]</scope>
    <source>
        <strain evidence="6 7">U95</strain>
    </source>
</reference>
<dbReference type="SMART" id="SM00646">
    <property type="entry name" value="Ami_3"/>
    <property type="match status" value="1"/>
</dbReference>
<dbReference type="AlphaFoldDB" id="A0A1G5RIP0"/>
<dbReference type="Pfam" id="PF01520">
    <property type="entry name" value="Amidase_3"/>
    <property type="match status" value="1"/>
</dbReference>
<dbReference type="InterPro" id="IPR021731">
    <property type="entry name" value="AMIN_dom"/>
</dbReference>
<dbReference type="GO" id="GO:0009253">
    <property type="term" value="P:peptidoglycan catabolic process"/>
    <property type="evidence" value="ECO:0007669"/>
    <property type="project" value="InterPro"/>
</dbReference>
<evidence type="ECO:0000256" key="3">
    <source>
        <dbReference type="ARBA" id="ARBA00022801"/>
    </source>
</evidence>
<evidence type="ECO:0000313" key="6">
    <source>
        <dbReference type="EMBL" id="SCZ73670.1"/>
    </source>
</evidence>
<dbReference type="CDD" id="cd02696">
    <property type="entry name" value="MurNAc-LAA"/>
    <property type="match status" value="1"/>
</dbReference>
<evidence type="ECO:0000256" key="2">
    <source>
        <dbReference type="ARBA" id="ARBA00011901"/>
    </source>
</evidence>
<dbReference type="GO" id="GO:0030288">
    <property type="term" value="C:outer membrane-bounded periplasmic space"/>
    <property type="evidence" value="ECO:0007669"/>
    <property type="project" value="TreeGrafter"/>
</dbReference>
<feature type="domain" description="MurNAc-LAA" evidence="5">
    <location>
        <begin position="240"/>
        <end position="395"/>
    </location>
</feature>
<gene>
    <name evidence="6" type="ORF">SAMN04488118_1189</name>
</gene>
<keyword evidence="4" id="KW-0732">Signal</keyword>
<evidence type="ECO:0000256" key="1">
    <source>
        <dbReference type="ARBA" id="ARBA00001561"/>
    </source>
</evidence>
<dbReference type="SUPFAM" id="SSF53187">
    <property type="entry name" value="Zn-dependent exopeptidases"/>
    <property type="match status" value="1"/>
</dbReference>
<protein>
    <recommendedName>
        <fullName evidence="2">N-acetylmuramoyl-L-alanine amidase</fullName>
        <ecNumber evidence="2">3.5.1.28</ecNumber>
    </recommendedName>
</protein>
<dbReference type="STRING" id="1156985.SAMN04488118_1189"/>
<dbReference type="InterPro" id="IPR050695">
    <property type="entry name" value="N-acetylmuramoyl_amidase_3"/>
</dbReference>
<dbReference type="PANTHER" id="PTHR30404">
    <property type="entry name" value="N-ACETYLMURAMOYL-L-ALANINE AMIDASE"/>
    <property type="match status" value="1"/>
</dbReference>
<keyword evidence="3" id="KW-0378">Hydrolase</keyword>
<feature type="signal peptide" evidence="4">
    <location>
        <begin position="1"/>
        <end position="21"/>
    </location>
</feature>
<evidence type="ECO:0000313" key="7">
    <source>
        <dbReference type="Proteomes" id="UP000198767"/>
    </source>
</evidence>